<evidence type="ECO:0000256" key="5">
    <source>
        <dbReference type="ARBA" id="ARBA00022692"/>
    </source>
</evidence>
<evidence type="ECO:0000256" key="4">
    <source>
        <dbReference type="ARBA" id="ARBA00022643"/>
    </source>
</evidence>
<dbReference type="EMBL" id="MJGC01000045">
    <property type="protein sequence ID" value="OEJ75736.1"/>
    <property type="molecule type" value="Genomic_DNA"/>
</dbReference>
<protein>
    <submittedName>
        <fullName evidence="10">Na+-transporting NADH:ubiquinone oxidoreductase, subunit NqrB</fullName>
    </submittedName>
</protein>
<name>A0A1E5QM35_9CYAN</name>
<dbReference type="AlphaFoldDB" id="A0A1E5QM35"/>
<feature type="transmembrane region" description="Helical" evidence="9">
    <location>
        <begin position="216"/>
        <end position="235"/>
    </location>
</feature>
<dbReference type="GO" id="GO:0055085">
    <property type="term" value="P:transmembrane transport"/>
    <property type="evidence" value="ECO:0007669"/>
    <property type="project" value="InterPro"/>
</dbReference>
<organism evidence="10">
    <name type="scientific">Desertifilum tharense IPPAS B-1220</name>
    <dbReference type="NCBI Taxonomy" id="1781255"/>
    <lineage>
        <taxon>Bacteria</taxon>
        <taxon>Bacillati</taxon>
        <taxon>Cyanobacteriota</taxon>
        <taxon>Cyanophyceae</taxon>
        <taxon>Desertifilales</taxon>
        <taxon>Desertifilaceae</taxon>
        <taxon>Desertifilum</taxon>
    </lineage>
</organism>
<keyword evidence="5 9" id="KW-0812">Transmembrane</keyword>
<evidence type="ECO:0000256" key="9">
    <source>
        <dbReference type="SAM" id="Phobius"/>
    </source>
</evidence>
<evidence type="ECO:0000256" key="2">
    <source>
        <dbReference type="ARBA" id="ARBA00022553"/>
    </source>
</evidence>
<feature type="transmembrane region" description="Helical" evidence="9">
    <location>
        <begin position="137"/>
        <end position="155"/>
    </location>
</feature>
<gene>
    <name evidence="10" type="ORF">BH720_08135</name>
</gene>
<feature type="transmembrane region" description="Helical" evidence="9">
    <location>
        <begin position="186"/>
        <end position="204"/>
    </location>
</feature>
<keyword evidence="10" id="KW-0830">Ubiquinone</keyword>
<dbReference type="InterPro" id="IPR004338">
    <property type="entry name" value="NqrB/RnfD"/>
</dbReference>
<evidence type="ECO:0000256" key="1">
    <source>
        <dbReference type="ARBA" id="ARBA00022448"/>
    </source>
</evidence>
<keyword evidence="8 9" id="KW-0472">Membrane</keyword>
<keyword evidence="4" id="KW-0288">FMN</keyword>
<evidence type="ECO:0000256" key="6">
    <source>
        <dbReference type="ARBA" id="ARBA00022967"/>
    </source>
</evidence>
<reference evidence="10" key="1">
    <citation type="submission" date="2016-09" db="EMBL/GenBank/DDBJ databases">
        <title>Draft genome of thermotolerant cyanobacterium Desertifilum sp. strain IPPAS B-1220.</title>
        <authorList>
            <person name="Sinetova M.A."/>
            <person name="Bolakhan K."/>
            <person name="Zayadan B.K."/>
            <person name="Mironov K.S."/>
            <person name="Ustinova V."/>
            <person name="Kupriyanova E.V."/>
            <person name="Sidorov R.A."/>
            <person name="Skrypnik A.N."/>
            <person name="Gogoleva N.E."/>
            <person name="Gogolev Y.V."/>
            <person name="Los D.A."/>
        </authorList>
    </citation>
    <scope>NUCLEOTIDE SEQUENCE [LARGE SCALE GENOMIC DNA]</scope>
    <source>
        <strain evidence="10">IPPAS B-1220</strain>
    </source>
</reference>
<comment type="caution">
    <text evidence="10">The sequence shown here is derived from an EMBL/GenBank/DDBJ whole genome shotgun (WGS) entry which is preliminary data.</text>
</comment>
<keyword evidence="7 9" id="KW-1133">Transmembrane helix</keyword>
<keyword evidence="1" id="KW-0813">Transport</keyword>
<evidence type="ECO:0000256" key="3">
    <source>
        <dbReference type="ARBA" id="ARBA00022630"/>
    </source>
</evidence>
<sequence length="282" mass="31445">MLEDPRDRQILFLSLFLIVGISTRDWTLKLECIGSAIATCLLTQSLILGCKRKMAPTDEPFCWHSLKSAAITGLSLSLLLRTQHPSTMMLAAFGAIASKFCFQLNHKHCFNPANFGIIFALVLTQDAWVSPGQWGEQGWYILLFATCGGLVLQLVGRWDTTASFLGSYALLEAARNAWLGWTWDVYAHRLMSGSLLLFAFFMITDPRSIPNARMSRIVWAIGIAVMTFILRNSFFVAAAPFWALFALCPFSFLLDIAWKAPQFTWPSLSGSDRSVSKIANLS</sequence>
<evidence type="ECO:0000313" key="10">
    <source>
        <dbReference type="EMBL" id="OEJ75736.1"/>
    </source>
</evidence>
<keyword evidence="6" id="KW-1278">Translocase</keyword>
<dbReference type="RefSeq" id="WP_069966683.1">
    <property type="nucleotide sequence ID" value="NZ_CM124774.1"/>
</dbReference>
<evidence type="ECO:0000256" key="8">
    <source>
        <dbReference type="ARBA" id="ARBA00023136"/>
    </source>
</evidence>
<dbReference type="GO" id="GO:0005886">
    <property type="term" value="C:plasma membrane"/>
    <property type="evidence" value="ECO:0007669"/>
    <property type="project" value="TreeGrafter"/>
</dbReference>
<accession>A0A1E5QM35</accession>
<dbReference type="STRING" id="1781255.BH720_08135"/>
<evidence type="ECO:0000256" key="7">
    <source>
        <dbReference type="ARBA" id="ARBA00022989"/>
    </source>
</evidence>
<dbReference type="Pfam" id="PF03116">
    <property type="entry name" value="NQR2_RnfD_RnfE"/>
    <property type="match status" value="1"/>
</dbReference>
<dbReference type="OrthoDB" id="9776359at2"/>
<dbReference type="PANTHER" id="PTHR30578:SF0">
    <property type="entry name" value="ION-TRANSLOCATING OXIDOREDUCTASE COMPLEX SUBUNIT D"/>
    <property type="match status" value="1"/>
</dbReference>
<proteinExistence type="predicted"/>
<keyword evidence="3" id="KW-0285">Flavoprotein</keyword>
<keyword evidence="2" id="KW-0597">Phosphoprotein</keyword>
<dbReference type="PANTHER" id="PTHR30578">
    <property type="entry name" value="ELECTRON TRANSPORT COMPLEX PROTEIN RNFD"/>
    <property type="match status" value="1"/>
</dbReference>